<dbReference type="InterPro" id="IPR036047">
    <property type="entry name" value="F-box-like_dom_sf"/>
</dbReference>
<protein>
    <recommendedName>
        <fullName evidence="1">F-box domain-containing protein</fullName>
    </recommendedName>
</protein>
<sequence length="317" mass="36392">MADSQGGTMLPATLLRIPQELLLQILVLLPLDDQISIIKVCSTFRNLILHDPILRNTRYAVDSGYIQVIEPPDPSCLPNPRFSEPKAHKILEMNSTRPFSKLICTSKGDTITRYAYRRCYDGGLQQGMIAGRVYTNPSTQEEIEAEKDSVVIALTMDIYRFKIQDITACPFLDEPYLKPSIEGMTSTGLEEVIHVTDNEEDYIDVQFQVDVHRSIFLKGTRTPDPHGWEERLKITKNVTVRQLTAMILKIAFRKLEATGLKPDSTAENVIRLWRVRNHNKWLLSLLHYRTSPETRNMVWELDIASRLGHYRVSRRVV</sequence>
<dbReference type="AlphaFoldDB" id="A0AAN8RZI1"/>
<evidence type="ECO:0000313" key="3">
    <source>
        <dbReference type="Proteomes" id="UP001307849"/>
    </source>
</evidence>
<comment type="caution">
    <text evidence="2">The sequence shown here is derived from an EMBL/GenBank/DDBJ whole genome shotgun (WGS) entry which is preliminary data.</text>
</comment>
<dbReference type="EMBL" id="JAVHJM010000004">
    <property type="protein sequence ID" value="KAK6514977.1"/>
    <property type="molecule type" value="Genomic_DNA"/>
</dbReference>
<keyword evidence="3" id="KW-1185">Reference proteome</keyword>
<evidence type="ECO:0000259" key="1">
    <source>
        <dbReference type="PROSITE" id="PS50181"/>
    </source>
</evidence>
<dbReference type="Proteomes" id="UP001307849">
    <property type="component" value="Unassembled WGS sequence"/>
</dbReference>
<dbReference type="Pfam" id="PF00646">
    <property type="entry name" value="F-box"/>
    <property type="match status" value="1"/>
</dbReference>
<dbReference type="PROSITE" id="PS50181">
    <property type="entry name" value="FBOX"/>
    <property type="match status" value="1"/>
</dbReference>
<feature type="domain" description="F-box" evidence="1">
    <location>
        <begin position="11"/>
        <end position="57"/>
    </location>
</feature>
<gene>
    <name evidence="2" type="ORF">TWF506_007335</name>
</gene>
<evidence type="ECO:0000313" key="2">
    <source>
        <dbReference type="EMBL" id="KAK6514977.1"/>
    </source>
</evidence>
<organism evidence="2 3">
    <name type="scientific">Arthrobotrys conoides</name>
    <dbReference type="NCBI Taxonomy" id="74498"/>
    <lineage>
        <taxon>Eukaryota</taxon>
        <taxon>Fungi</taxon>
        <taxon>Dikarya</taxon>
        <taxon>Ascomycota</taxon>
        <taxon>Pezizomycotina</taxon>
        <taxon>Orbiliomycetes</taxon>
        <taxon>Orbiliales</taxon>
        <taxon>Orbiliaceae</taxon>
        <taxon>Arthrobotrys</taxon>
    </lineage>
</organism>
<dbReference type="SUPFAM" id="SSF81383">
    <property type="entry name" value="F-box domain"/>
    <property type="match status" value="1"/>
</dbReference>
<reference evidence="2 3" key="1">
    <citation type="submission" date="2019-10" db="EMBL/GenBank/DDBJ databases">
        <authorList>
            <person name="Palmer J.M."/>
        </authorList>
    </citation>
    <scope>NUCLEOTIDE SEQUENCE [LARGE SCALE GENOMIC DNA]</scope>
    <source>
        <strain evidence="2 3">TWF506</strain>
    </source>
</reference>
<dbReference type="Gene3D" id="1.20.1280.50">
    <property type="match status" value="1"/>
</dbReference>
<accession>A0AAN8RZI1</accession>
<dbReference type="InterPro" id="IPR001810">
    <property type="entry name" value="F-box_dom"/>
</dbReference>
<dbReference type="SMART" id="SM00256">
    <property type="entry name" value="FBOX"/>
    <property type="match status" value="1"/>
</dbReference>
<proteinExistence type="predicted"/>
<name>A0AAN8RZI1_9PEZI</name>